<dbReference type="InterPro" id="IPR036397">
    <property type="entry name" value="RNaseH_sf"/>
</dbReference>
<dbReference type="InterPro" id="IPR009057">
    <property type="entry name" value="Homeodomain-like_sf"/>
</dbReference>
<comment type="caution">
    <text evidence="2">The sequence shown here is derived from an EMBL/GenBank/DDBJ whole genome shotgun (WGS) entry which is preliminary data.</text>
</comment>
<proteinExistence type="predicted"/>
<evidence type="ECO:0000313" key="1">
    <source>
        <dbReference type="EMBL" id="CAF3503406.1"/>
    </source>
</evidence>
<dbReference type="EMBL" id="CAJOBR010009772">
    <property type="protein sequence ID" value="CAF4897100.1"/>
    <property type="molecule type" value="Genomic_DNA"/>
</dbReference>
<reference evidence="2" key="1">
    <citation type="submission" date="2021-02" db="EMBL/GenBank/DDBJ databases">
        <authorList>
            <person name="Nowell W R."/>
        </authorList>
    </citation>
    <scope>NUCLEOTIDE SEQUENCE</scope>
</reference>
<evidence type="ECO:0000313" key="3">
    <source>
        <dbReference type="Proteomes" id="UP000663848"/>
    </source>
</evidence>
<dbReference type="AlphaFoldDB" id="A0A821UY10"/>
<dbReference type="PANTHER" id="PTHR46068:SF1">
    <property type="entry name" value="TRANSPOSASE IS30-LIKE HTH DOMAIN-CONTAINING PROTEIN"/>
    <property type="match status" value="1"/>
</dbReference>
<protein>
    <submittedName>
        <fullName evidence="2">Uncharacterized protein</fullName>
    </submittedName>
</protein>
<dbReference type="Gene3D" id="3.30.420.10">
    <property type="entry name" value="Ribonuclease H-like superfamily/Ribonuclease H"/>
    <property type="match status" value="1"/>
</dbReference>
<name>A0A821UY10_9BILA</name>
<evidence type="ECO:0000313" key="2">
    <source>
        <dbReference type="EMBL" id="CAF4897100.1"/>
    </source>
</evidence>
<dbReference type="InterPro" id="IPR036388">
    <property type="entry name" value="WH-like_DNA-bd_sf"/>
</dbReference>
<dbReference type="EMBL" id="CAJNYT010002936">
    <property type="protein sequence ID" value="CAF3503406.1"/>
    <property type="molecule type" value="Genomic_DNA"/>
</dbReference>
<organism evidence="2 3">
    <name type="scientific">Rotaria socialis</name>
    <dbReference type="NCBI Taxonomy" id="392032"/>
    <lineage>
        <taxon>Eukaryota</taxon>
        <taxon>Metazoa</taxon>
        <taxon>Spiralia</taxon>
        <taxon>Gnathifera</taxon>
        <taxon>Rotifera</taxon>
        <taxon>Eurotatoria</taxon>
        <taxon>Bdelloidea</taxon>
        <taxon>Philodinida</taxon>
        <taxon>Philodinidae</taxon>
        <taxon>Rotaria</taxon>
    </lineage>
</organism>
<dbReference type="SUPFAM" id="SSF46689">
    <property type="entry name" value="Homeodomain-like"/>
    <property type="match status" value="1"/>
</dbReference>
<dbReference type="GO" id="GO:0003676">
    <property type="term" value="F:nucleic acid binding"/>
    <property type="evidence" value="ECO:0007669"/>
    <property type="project" value="InterPro"/>
</dbReference>
<sequence length="348" mass="40802">MVKSKDVRDVAMSHFKNGKKAPEIAKLLANKGHRSTIDRWIRRYKQSGSIGVNLKSGRPKTARTKRLINLVKKRLDSKVSRKSLRTMAKDFNTSLWTIKRVLNEDLNKKCYRKINVQKLKEDQKLTRKECCQWIRKNISSAKTIEMMFTDEKIFTKNGYFNPKNDVIWASNRSDANESRGLHEMEKYPISIMVALGATWNGITTPYFFQRGERLTGQSYCDQLLPFYQREGDRLFGHRNWGFQQDGASCHTDKKAQDWCKKNFKFFISKNKWPPNSPELNPLDYSIRDNISKNVAYNKVRTINELRREIEKAMKKVDVNFVRDTIAAFLQRVRSVEKHDGELIIDEYS</sequence>
<dbReference type="PANTHER" id="PTHR46068">
    <property type="entry name" value="PROTEIN CBG27172"/>
    <property type="match status" value="1"/>
</dbReference>
<dbReference type="Proteomes" id="UP000663872">
    <property type="component" value="Unassembled WGS sequence"/>
</dbReference>
<dbReference type="Proteomes" id="UP000663848">
    <property type="component" value="Unassembled WGS sequence"/>
</dbReference>
<gene>
    <name evidence="1" type="ORF">GRG538_LOCUS17736</name>
    <name evidence="2" type="ORF">QYT958_LOCUS30530</name>
</gene>
<accession>A0A821UY10</accession>
<dbReference type="Gene3D" id="1.10.10.10">
    <property type="entry name" value="Winged helix-like DNA-binding domain superfamily/Winged helix DNA-binding domain"/>
    <property type="match status" value="1"/>
</dbReference>